<dbReference type="GO" id="GO:0005525">
    <property type="term" value="F:GTP binding"/>
    <property type="evidence" value="ECO:0007669"/>
    <property type="project" value="UniProtKB-UniRule"/>
</dbReference>
<dbReference type="Gene3D" id="3.40.50.300">
    <property type="entry name" value="P-loop containing nucleotide triphosphate hydrolases"/>
    <property type="match status" value="1"/>
</dbReference>
<proteinExistence type="inferred from homology"/>
<evidence type="ECO:0000256" key="1">
    <source>
        <dbReference type="ARBA" id="ARBA00005454"/>
    </source>
</evidence>
<comment type="catalytic activity">
    <reaction evidence="8 12">
        <text>GTP + H2O = GDP + phosphate + H(+)</text>
        <dbReference type="Rhea" id="RHEA:19669"/>
        <dbReference type="ChEBI" id="CHEBI:15377"/>
        <dbReference type="ChEBI" id="CHEBI:15378"/>
        <dbReference type="ChEBI" id="CHEBI:37565"/>
        <dbReference type="ChEBI" id="CHEBI:43474"/>
        <dbReference type="ChEBI" id="CHEBI:58189"/>
        <dbReference type="EC" id="3.6.5.n1"/>
    </reaction>
</comment>
<dbReference type="EMBL" id="AP027924">
    <property type="protein sequence ID" value="BED92215.1"/>
    <property type="molecule type" value="Genomic_DNA"/>
</dbReference>
<evidence type="ECO:0000256" key="12">
    <source>
        <dbReference type="HAMAP-Rule" id="MF_00071"/>
    </source>
</evidence>
<evidence type="ECO:0000256" key="9">
    <source>
        <dbReference type="ARBA" id="ARBA00057626"/>
    </source>
</evidence>
<dbReference type="AlphaFoldDB" id="A0AA48IH48"/>
<dbReference type="InterPro" id="IPR035647">
    <property type="entry name" value="EFG_III/V"/>
</dbReference>
<dbReference type="InterPro" id="IPR005225">
    <property type="entry name" value="Small_GTP-bd"/>
</dbReference>
<keyword evidence="4 12" id="KW-0378">Hydrolase</keyword>
<dbReference type="Gene3D" id="3.30.70.870">
    <property type="entry name" value="Elongation Factor G (Translational Gtpase), domain 3"/>
    <property type="match status" value="1"/>
</dbReference>
<dbReference type="FunFam" id="3.30.70.2570:FF:000001">
    <property type="entry name" value="Translation factor GUF1, mitochondrial"/>
    <property type="match status" value="1"/>
</dbReference>
<dbReference type="GO" id="GO:0003746">
    <property type="term" value="F:translation elongation factor activity"/>
    <property type="evidence" value="ECO:0007669"/>
    <property type="project" value="UniProtKB-UniRule"/>
</dbReference>
<dbReference type="PROSITE" id="PS00301">
    <property type="entry name" value="G_TR_1"/>
    <property type="match status" value="1"/>
</dbReference>
<dbReference type="SMART" id="SM00838">
    <property type="entry name" value="EFG_C"/>
    <property type="match status" value="1"/>
</dbReference>
<dbReference type="FunFam" id="3.30.70.240:FF:000007">
    <property type="entry name" value="Translation factor GUF1, mitochondrial"/>
    <property type="match status" value="1"/>
</dbReference>
<accession>A0AA48IH48</accession>
<dbReference type="InterPro" id="IPR004161">
    <property type="entry name" value="EFTu-like_2"/>
</dbReference>
<dbReference type="InterPro" id="IPR031157">
    <property type="entry name" value="G_TR_CS"/>
</dbReference>
<dbReference type="FunFam" id="3.40.50.300:FF:000078">
    <property type="entry name" value="Elongation factor 4"/>
    <property type="match status" value="1"/>
</dbReference>
<comment type="similarity">
    <text evidence="1 12">Belongs to the TRAFAC class translation factor GTPase superfamily. Classic translation factor GTPase family. LepA subfamily.</text>
</comment>
<reference evidence="14" key="1">
    <citation type="journal article" date="2023" name="ISME J.">
        <title>Emergence of putative energy parasites within Clostridia revealed by genome analysis of a novel endosymbiotic clade.</title>
        <authorList>
            <person name="Takahashi K."/>
            <person name="Kuwahara H."/>
            <person name="Horikawa Y."/>
            <person name="Izawa K."/>
            <person name="Kato D."/>
            <person name="Inagaki T."/>
            <person name="Yuki M."/>
            <person name="Ohkuma M."/>
            <person name="Hongoh Y."/>
        </authorList>
    </citation>
    <scope>NUCLEOTIDE SEQUENCE</scope>
    <source>
        <strain evidence="14">CfP3-15</strain>
    </source>
</reference>
<dbReference type="PANTHER" id="PTHR43512">
    <property type="entry name" value="TRANSLATION FACTOR GUF1-RELATED"/>
    <property type="match status" value="1"/>
</dbReference>
<evidence type="ECO:0000313" key="14">
    <source>
        <dbReference type="EMBL" id="BED92215.1"/>
    </source>
</evidence>
<organism evidence="14">
    <name type="scientific">Candidatus Improbicoccus pseudotrichonymphae</name>
    <dbReference type="NCBI Taxonomy" id="3033792"/>
    <lineage>
        <taxon>Bacteria</taxon>
        <taxon>Bacillati</taxon>
        <taxon>Bacillota</taxon>
        <taxon>Clostridia</taxon>
        <taxon>Candidatus Improbicoccus</taxon>
    </lineage>
</organism>
<dbReference type="Gene3D" id="2.40.30.10">
    <property type="entry name" value="Translation factors"/>
    <property type="match status" value="1"/>
</dbReference>
<dbReference type="GO" id="GO:0005886">
    <property type="term" value="C:plasma membrane"/>
    <property type="evidence" value="ECO:0007669"/>
    <property type="project" value="UniProtKB-SubCell"/>
</dbReference>
<dbReference type="Pfam" id="PF06421">
    <property type="entry name" value="LepA_C"/>
    <property type="match status" value="1"/>
</dbReference>
<protein>
    <recommendedName>
        <fullName evidence="11 12">Elongation factor 4</fullName>
        <shortName evidence="12">EF-4</shortName>
        <ecNumber evidence="11 12">3.6.5.n1</ecNumber>
    </recommendedName>
    <alternativeName>
        <fullName evidence="12">Ribosomal back-translocase LepA</fullName>
    </alternativeName>
</protein>
<dbReference type="InterPro" id="IPR000640">
    <property type="entry name" value="EFG_V-like"/>
</dbReference>
<keyword evidence="5 12" id="KW-0648">Protein biosynthesis</keyword>
<dbReference type="SUPFAM" id="SSF52540">
    <property type="entry name" value="P-loop containing nucleoside triphosphate hydrolases"/>
    <property type="match status" value="1"/>
</dbReference>
<dbReference type="PRINTS" id="PR00315">
    <property type="entry name" value="ELONGATNFCT"/>
</dbReference>
<dbReference type="InterPro" id="IPR006297">
    <property type="entry name" value="EF-4"/>
</dbReference>
<keyword evidence="6 12" id="KW-0342">GTP-binding</keyword>
<evidence type="ECO:0000256" key="11">
    <source>
        <dbReference type="ARBA" id="ARBA00066744"/>
    </source>
</evidence>
<comment type="function">
    <text evidence="9 12">Required for accurate and efficient protein synthesis under certain stress conditions. May act as a fidelity factor of the translation reaction, by catalyzing a one-codon backward translocation of tRNAs on improperly translocated ribosomes. Back-translocation proceeds from a post-translocation (POST) complex to a pre-translocation (PRE) complex, thus giving elongation factor G a second chance to translocate the tRNAs correctly. Binds to ribosomes in a GTP-dependent manner.</text>
</comment>
<dbReference type="SUPFAM" id="SSF54980">
    <property type="entry name" value="EF-G C-terminal domain-like"/>
    <property type="match status" value="2"/>
</dbReference>
<dbReference type="InterPro" id="IPR038363">
    <property type="entry name" value="LepA_C_sf"/>
</dbReference>
<dbReference type="Proteomes" id="UP001337580">
    <property type="component" value="Chromosome"/>
</dbReference>
<evidence type="ECO:0000256" key="5">
    <source>
        <dbReference type="ARBA" id="ARBA00022917"/>
    </source>
</evidence>
<evidence type="ECO:0000256" key="8">
    <source>
        <dbReference type="ARBA" id="ARBA00050293"/>
    </source>
</evidence>
<name>A0AA48IH48_9FIRM</name>
<dbReference type="GO" id="GO:0003924">
    <property type="term" value="F:GTPase activity"/>
    <property type="evidence" value="ECO:0007669"/>
    <property type="project" value="UniProtKB-UniRule"/>
</dbReference>
<evidence type="ECO:0000256" key="3">
    <source>
        <dbReference type="ARBA" id="ARBA00022741"/>
    </source>
</evidence>
<dbReference type="InterPro" id="IPR013842">
    <property type="entry name" value="LepA_CTD"/>
</dbReference>
<dbReference type="CDD" id="cd03709">
    <property type="entry name" value="lepA_C"/>
    <property type="match status" value="1"/>
</dbReference>
<dbReference type="InterPro" id="IPR000795">
    <property type="entry name" value="T_Tr_GTP-bd_dom"/>
</dbReference>
<dbReference type="NCBIfam" id="TIGR01393">
    <property type="entry name" value="lepA"/>
    <property type="match status" value="1"/>
</dbReference>
<keyword evidence="14" id="KW-0251">Elongation factor</keyword>
<dbReference type="NCBIfam" id="TIGR00231">
    <property type="entry name" value="small_GTP"/>
    <property type="match status" value="1"/>
</dbReference>
<dbReference type="CDD" id="cd16260">
    <property type="entry name" value="EF4_III"/>
    <property type="match status" value="1"/>
</dbReference>
<evidence type="ECO:0000256" key="6">
    <source>
        <dbReference type="ARBA" id="ARBA00023134"/>
    </source>
</evidence>
<comment type="similarity">
    <text evidence="10">Belongs to the GTP-binding elongation factor family. LepA subfamily.</text>
</comment>
<sequence>MYENKNIRNFCIIAHIDHGKSTLADRILELTNSVDKREMSEQILDNMELEKEKGITIKSRAVTIKYKSLDGIEYTFNLIDTPGHVDFNYEVSRTLAACEGALLVVDATQGVEAQTLANTYLAIDMNLEIIPVINKIDLQSANPEKVINEIEEIIGISAEHCPRISAKTGLNVDQVLEHIVKDIPHPKSNCSELRALVFDSFYDSYKGVVIYLKIVDGSLKTNDRIKFMSNGAEFNVTECGHLLPTKMQPLEQLNFGEVGYLIAGIKDIHEAKVGDTITLSENPTKNALPGYKAVNPMVFCGIYPIENSKYSILKDALEKLKLNDASLVFEPETSSALGFGFRCGFLGLLHAEIIQERLQREFNLDLMITAPSVIYKIQKINGEMCSVDNPSNYLNESQIQFTMEPVTDAHIYVPSEYIGTVMEFCQEKRGEFINIRYINSDRADINYKLPLNEIIYDFFDTLKSKTKGYASFDYSIIGYKKSDLVKLSILVSGELIDAFSMIIHKSKAYYKGKKITEKLKEQIPRQQFEVTIQACIGNKVIARETIKSFRKDVTSKLYGGDITRKKKLLEKQKEGKKRMKKFGRIEIPKSVFLSTLKL</sequence>
<evidence type="ECO:0000256" key="7">
    <source>
        <dbReference type="ARBA" id="ARBA00023136"/>
    </source>
</evidence>
<feature type="domain" description="Tr-type G" evidence="13">
    <location>
        <begin position="5"/>
        <end position="187"/>
    </location>
</feature>
<dbReference type="GO" id="GO:0043022">
    <property type="term" value="F:ribosome binding"/>
    <property type="evidence" value="ECO:0007669"/>
    <property type="project" value="UniProtKB-UniRule"/>
</dbReference>
<comment type="subcellular location">
    <subcellularLocation>
        <location evidence="12">Cell membrane</location>
        <topology evidence="12">Peripheral membrane protein</topology>
        <orientation evidence="12">Cytoplasmic side</orientation>
    </subcellularLocation>
</comment>
<dbReference type="Pfam" id="PF00679">
    <property type="entry name" value="EFG_C"/>
    <property type="match status" value="1"/>
</dbReference>
<dbReference type="Gene3D" id="3.30.70.240">
    <property type="match status" value="1"/>
</dbReference>
<dbReference type="FunFam" id="2.40.30.10:FF:000015">
    <property type="entry name" value="Translation factor GUF1, mitochondrial"/>
    <property type="match status" value="1"/>
</dbReference>
<dbReference type="KEGG" id="ips:CfP315_0818"/>
<dbReference type="Gene3D" id="3.30.70.2570">
    <property type="entry name" value="Elongation factor 4, C-terminal domain"/>
    <property type="match status" value="1"/>
</dbReference>
<keyword evidence="7 12" id="KW-0472">Membrane</keyword>
<dbReference type="HAMAP" id="MF_00071">
    <property type="entry name" value="LepA"/>
    <property type="match status" value="1"/>
</dbReference>
<dbReference type="CDD" id="cd01890">
    <property type="entry name" value="LepA"/>
    <property type="match status" value="1"/>
</dbReference>
<dbReference type="FunFam" id="3.30.70.870:FF:000004">
    <property type="entry name" value="Translation factor GUF1, mitochondrial"/>
    <property type="match status" value="1"/>
</dbReference>
<dbReference type="Pfam" id="PF00009">
    <property type="entry name" value="GTP_EFTU"/>
    <property type="match status" value="1"/>
</dbReference>
<dbReference type="GO" id="GO:0045727">
    <property type="term" value="P:positive regulation of translation"/>
    <property type="evidence" value="ECO:0007669"/>
    <property type="project" value="UniProtKB-UniRule"/>
</dbReference>
<dbReference type="EC" id="3.6.5.n1" evidence="11 12"/>
<dbReference type="InterPro" id="IPR035654">
    <property type="entry name" value="LepA_IV"/>
</dbReference>
<keyword evidence="2 12" id="KW-1003">Cell membrane</keyword>
<evidence type="ECO:0000259" key="13">
    <source>
        <dbReference type="PROSITE" id="PS51722"/>
    </source>
</evidence>
<evidence type="ECO:0000256" key="2">
    <source>
        <dbReference type="ARBA" id="ARBA00022475"/>
    </source>
</evidence>
<evidence type="ECO:0000256" key="4">
    <source>
        <dbReference type="ARBA" id="ARBA00022801"/>
    </source>
</evidence>
<keyword evidence="3 12" id="KW-0547">Nucleotide-binding</keyword>
<feature type="binding site" evidence="12">
    <location>
        <begin position="17"/>
        <end position="22"/>
    </location>
    <ligand>
        <name>GTP</name>
        <dbReference type="ChEBI" id="CHEBI:37565"/>
    </ligand>
</feature>
<evidence type="ECO:0000256" key="10">
    <source>
        <dbReference type="ARBA" id="ARBA00061052"/>
    </source>
</evidence>
<dbReference type="InterPro" id="IPR027417">
    <property type="entry name" value="P-loop_NTPase"/>
</dbReference>
<dbReference type="Pfam" id="PF03144">
    <property type="entry name" value="GTP_EFTU_D2"/>
    <property type="match status" value="1"/>
</dbReference>
<dbReference type="PROSITE" id="PS51722">
    <property type="entry name" value="G_TR_2"/>
    <property type="match status" value="1"/>
</dbReference>
<feature type="binding site" evidence="12">
    <location>
        <begin position="134"/>
        <end position="137"/>
    </location>
    <ligand>
        <name>GTP</name>
        <dbReference type="ChEBI" id="CHEBI:37565"/>
    </ligand>
</feature>
<dbReference type="PANTHER" id="PTHR43512:SF4">
    <property type="entry name" value="TRANSLATION FACTOR GUF1 HOMOLOG, CHLOROPLASTIC"/>
    <property type="match status" value="1"/>
</dbReference>
<gene>
    <name evidence="12" type="primary">lepA</name>
    <name evidence="14" type="ORF">CfP315_0818</name>
</gene>
<dbReference type="CDD" id="cd03699">
    <property type="entry name" value="EF4_II"/>
    <property type="match status" value="1"/>
</dbReference>